<dbReference type="Pfam" id="PF04371">
    <property type="entry name" value="PAD_porph"/>
    <property type="match status" value="1"/>
</dbReference>
<dbReference type="SUPFAM" id="SSF55909">
    <property type="entry name" value="Pentein"/>
    <property type="match status" value="1"/>
</dbReference>
<accession>A0ABX2PVM4</accession>
<protein>
    <submittedName>
        <fullName evidence="2">Agmatine deiminase family protein</fullName>
    </submittedName>
</protein>
<reference evidence="2 3" key="1">
    <citation type="submission" date="2020-06" db="EMBL/GenBank/DDBJ databases">
        <authorList>
            <person name="Cao W.R."/>
        </authorList>
    </citation>
    <scope>NUCLEOTIDE SEQUENCE [LARGE SCALE GENOMIC DNA]</scope>
    <source>
        <strain evidence="2 3">B1Z28</strain>
    </source>
</reference>
<evidence type="ECO:0000313" key="3">
    <source>
        <dbReference type="Proteomes" id="UP000630805"/>
    </source>
</evidence>
<proteinExistence type="predicted"/>
<evidence type="ECO:0000313" key="2">
    <source>
        <dbReference type="EMBL" id="NVO58068.1"/>
    </source>
</evidence>
<comment type="caution">
    <text evidence="2">The sequence shown here is derived from an EMBL/GenBank/DDBJ whole genome shotgun (WGS) entry which is preliminary data.</text>
</comment>
<dbReference type="InterPro" id="IPR007466">
    <property type="entry name" value="Peptidyl-Arg-deiminase_porph"/>
</dbReference>
<name>A0ABX2PVM4_9RHOB</name>
<dbReference type="Gene3D" id="3.75.10.10">
    <property type="entry name" value="L-arginine/glycine Amidinotransferase, Chain A"/>
    <property type="match status" value="1"/>
</dbReference>
<dbReference type="PANTHER" id="PTHR31377">
    <property type="entry name" value="AGMATINE DEIMINASE-RELATED"/>
    <property type="match status" value="1"/>
</dbReference>
<dbReference type="PANTHER" id="PTHR31377:SF0">
    <property type="entry name" value="AGMATINE DEIMINASE-RELATED"/>
    <property type="match status" value="1"/>
</dbReference>
<evidence type="ECO:0000256" key="1">
    <source>
        <dbReference type="ARBA" id="ARBA00022801"/>
    </source>
</evidence>
<dbReference type="EMBL" id="JABXWT010000017">
    <property type="protein sequence ID" value="NVO58068.1"/>
    <property type="molecule type" value="Genomic_DNA"/>
</dbReference>
<keyword evidence="3" id="KW-1185">Reference proteome</keyword>
<gene>
    <name evidence="2" type="ORF">HW561_19925</name>
</gene>
<sequence length="158" mass="17259">MAWPLSERTFGTRLGEARQEYADVAHAIAAFEPVRMLYDPDNCSGVEALEGVPNITLAECPLNDSWVRDTGPTFVLDTDGNLAGVDWAFDGWGADWPTDKDAGIASQITALSGAKRVQLQMIFEGGALNIDDRATIVTTRQCFEYRTRIGGPSKAEFE</sequence>
<keyword evidence="1" id="KW-0378">Hydrolase</keyword>
<organism evidence="2 3">
    <name type="scientific">Ruegeria haliotis</name>
    <dbReference type="NCBI Taxonomy" id="2747601"/>
    <lineage>
        <taxon>Bacteria</taxon>
        <taxon>Pseudomonadati</taxon>
        <taxon>Pseudomonadota</taxon>
        <taxon>Alphaproteobacteria</taxon>
        <taxon>Rhodobacterales</taxon>
        <taxon>Roseobacteraceae</taxon>
        <taxon>Ruegeria</taxon>
    </lineage>
</organism>
<dbReference type="Proteomes" id="UP000630805">
    <property type="component" value="Unassembled WGS sequence"/>
</dbReference>